<dbReference type="Pfam" id="PF02826">
    <property type="entry name" value="2-Hacid_dh_C"/>
    <property type="match status" value="1"/>
</dbReference>
<dbReference type="GO" id="GO:0016618">
    <property type="term" value="F:hydroxypyruvate reductase [NAD(P)H] activity"/>
    <property type="evidence" value="ECO:0007669"/>
    <property type="project" value="TreeGrafter"/>
</dbReference>
<reference evidence="6" key="1">
    <citation type="submission" date="2015-05" db="EMBL/GenBank/DDBJ databases">
        <authorList>
            <person name="Oh H.-M."/>
            <person name="Yang J.-A."/>
            <person name="Cho J.-C."/>
            <person name="Kang I."/>
        </authorList>
    </citation>
    <scope>NUCLEOTIDE SEQUENCE [LARGE SCALE GENOMIC DNA]</scope>
    <source>
        <strain evidence="6">IMCC 12053</strain>
    </source>
</reference>
<evidence type="ECO:0000256" key="1">
    <source>
        <dbReference type="ARBA" id="ARBA00022857"/>
    </source>
</evidence>
<dbReference type="GO" id="GO:0030267">
    <property type="term" value="F:glyoxylate reductase (NADPH) activity"/>
    <property type="evidence" value="ECO:0007669"/>
    <property type="project" value="TreeGrafter"/>
</dbReference>
<dbReference type="PANTHER" id="PTHR10996:SF178">
    <property type="entry name" value="2-HYDROXYACID DEHYDROGENASE YGL185C-RELATED"/>
    <property type="match status" value="1"/>
</dbReference>
<dbReference type="PANTHER" id="PTHR10996">
    <property type="entry name" value="2-HYDROXYACID DEHYDROGENASE-RELATED"/>
    <property type="match status" value="1"/>
</dbReference>
<protein>
    <submittedName>
        <fullName evidence="5">D-3-phosphoglycerate dehydrogenase</fullName>
        <ecNumber evidence="5">1.1.1.95</ecNumber>
    </submittedName>
</protein>
<organism evidence="5 6">
    <name type="scientific">Celeribacter marinus</name>
    <dbReference type="NCBI Taxonomy" id="1397108"/>
    <lineage>
        <taxon>Bacteria</taxon>
        <taxon>Pseudomonadati</taxon>
        <taxon>Pseudomonadota</taxon>
        <taxon>Alphaproteobacteria</taxon>
        <taxon>Rhodobacterales</taxon>
        <taxon>Roseobacteraceae</taxon>
        <taxon>Celeribacter</taxon>
    </lineage>
</organism>
<dbReference type="Gene3D" id="3.40.50.720">
    <property type="entry name" value="NAD(P)-binding Rossmann-like Domain"/>
    <property type="match status" value="2"/>
</dbReference>
<dbReference type="InterPro" id="IPR006140">
    <property type="entry name" value="D-isomer_DH_NAD-bd"/>
</dbReference>
<evidence type="ECO:0000256" key="3">
    <source>
        <dbReference type="ARBA" id="ARBA00023027"/>
    </source>
</evidence>
<keyword evidence="6" id="KW-1185">Reference proteome</keyword>
<dbReference type="AlphaFoldDB" id="A0A0P0ACN9"/>
<keyword evidence="2 4" id="KW-0560">Oxidoreductase</keyword>
<dbReference type="InterPro" id="IPR036291">
    <property type="entry name" value="NAD(P)-bd_dom_sf"/>
</dbReference>
<evidence type="ECO:0000313" key="6">
    <source>
        <dbReference type="Proteomes" id="UP000064920"/>
    </source>
</evidence>
<evidence type="ECO:0000313" key="5">
    <source>
        <dbReference type="EMBL" id="ALI56176.1"/>
    </source>
</evidence>
<dbReference type="InterPro" id="IPR006139">
    <property type="entry name" value="D-isomer_2_OHA_DH_cat_dom"/>
</dbReference>
<dbReference type="CDD" id="cd12156">
    <property type="entry name" value="HPPR"/>
    <property type="match status" value="1"/>
</dbReference>
<gene>
    <name evidence="5" type="ORF">IMCC12053_2229</name>
</gene>
<proteinExistence type="inferred from homology"/>
<dbReference type="RefSeq" id="WP_062218968.1">
    <property type="nucleotide sequence ID" value="NZ_CP012023.1"/>
</dbReference>
<dbReference type="InterPro" id="IPR050223">
    <property type="entry name" value="D-isomer_2-hydroxyacid_DH"/>
</dbReference>
<dbReference type="Pfam" id="PF00389">
    <property type="entry name" value="2-Hacid_dh"/>
    <property type="match status" value="1"/>
</dbReference>
<evidence type="ECO:0000256" key="4">
    <source>
        <dbReference type="RuleBase" id="RU003719"/>
    </source>
</evidence>
<dbReference type="EMBL" id="CP012023">
    <property type="protein sequence ID" value="ALI56176.1"/>
    <property type="molecule type" value="Genomic_DNA"/>
</dbReference>
<dbReference type="Proteomes" id="UP000064920">
    <property type="component" value="Chromosome"/>
</dbReference>
<dbReference type="GO" id="GO:0051287">
    <property type="term" value="F:NAD binding"/>
    <property type="evidence" value="ECO:0007669"/>
    <property type="project" value="InterPro"/>
</dbReference>
<name>A0A0P0ACN9_9RHOB</name>
<evidence type="ECO:0000256" key="2">
    <source>
        <dbReference type="ARBA" id="ARBA00023002"/>
    </source>
</evidence>
<dbReference type="EC" id="1.1.1.95" evidence="5"/>
<keyword evidence="3" id="KW-0520">NAD</keyword>
<sequence>MTDTSLLIIGAAFTPEERSRLETAHAALFAASFAEVAALDSATRASVKAVAFKGHDAFSGANMDLVPNLGLIANFGVGYDAIDVDAADARGIKVTNTPDVLNDDVADLTVGMMLAYSRNLVAGHQWVMDGTWATGKALPLNRKMSGDTVGIVGMGRIGRDIADRLAAFKMDIHYHARSEKQTPDWTYHADVVDMAKAVDWLVIAIVGGEATRNYVGKDVLAALGPRGVVVNISRGTTVDEAALLDALEAKTIEGAALDVFLDEPTIDPRFLKLDNVHLQPHQGSGTVETRRAMAELQLANITAFLGGEALVTPVN</sequence>
<dbReference type="SUPFAM" id="SSF52283">
    <property type="entry name" value="Formate/glycerate dehydrogenase catalytic domain-like"/>
    <property type="match status" value="1"/>
</dbReference>
<keyword evidence="1" id="KW-0521">NADP</keyword>
<comment type="similarity">
    <text evidence="4">Belongs to the D-isomer specific 2-hydroxyacid dehydrogenase family.</text>
</comment>
<dbReference type="GO" id="GO:0004617">
    <property type="term" value="F:phosphoglycerate dehydrogenase activity"/>
    <property type="evidence" value="ECO:0007669"/>
    <property type="project" value="UniProtKB-EC"/>
</dbReference>
<accession>A0A0P0ACN9</accession>
<dbReference type="STRING" id="1397108.IMCC12053_2229"/>
<dbReference type="OrthoDB" id="9793626at2"/>
<dbReference type="PATRIC" id="fig|1397108.4.peg.2280"/>
<dbReference type="FunFam" id="3.40.50.720:FF:000213">
    <property type="entry name" value="Putative 2-hydroxyacid dehydrogenase"/>
    <property type="match status" value="1"/>
</dbReference>
<dbReference type="GO" id="GO:0005829">
    <property type="term" value="C:cytosol"/>
    <property type="evidence" value="ECO:0007669"/>
    <property type="project" value="TreeGrafter"/>
</dbReference>
<dbReference type="SUPFAM" id="SSF51735">
    <property type="entry name" value="NAD(P)-binding Rossmann-fold domains"/>
    <property type="match status" value="1"/>
</dbReference>
<dbReference type="KEGG" id="cmar:IMCC12053_2229"/>